<evidence type="ECO:0000256" key="4">
    <source>
        <dbReference type="ARBA" id="ARBA00022801"/>
    </source>
</evidence>
<feature type="binding site" evidence="6">
    <location>
        <position position="139"/>
    </location>
    <ligand>
        <name>Mg(2+)</name>
        <dbReference type="ChEBI" id="CHEBI:18420"/>
        <label>2</label>
    </ligand>
</feature>
<dbReference type="HAMAP" id="MF_00042">
    <property type="entry name" value="RNase_H"/>
    <property type="match status" value="1"/>
</dbReference>
<keyword evidence="6" id="KW-0479">Metal-binding</keyword>
<dbReference type="SUPFAM" id="SSF53098">
    <property type="entry name" value="Ribonuclease H-like"/>
    <property type="match status" value="1"/>
</dbReference>
<dbReference type="GO" id="GO:0000287">
    <property type="term" value="F:magnesium ion binding"/>
    <property type="evidence" value="ECO:0007669"/>
    <property type="project" value="UniProtKB-UniRule"/>
</dbReference>
<comment type="cofactor">
    <cofactor evidence="6">
        <name>Mg(2+)</name>
        <dbReference type="ChEBI" id="CHEBI:18420"/>
    </cofactor>
    <text evidence="6">Binds 1 Mg(2+) ion per subunit. May bind a second metal ion at a regulatory site, or after substrate binding.</text>
</comment>
<dbReference type="EMBL" id="LR743504">
    <property type="protein sequence ID" value="CAA2100410.1"/>
    <property type="molecule type" value="Genomic_DNA"/>
</dbReference>
<evidence type="ECO:0000256" key="7">
    <source>
        <dbReference type="HAMAP-Rule" id="MF_00527"/>
    </source>
</evidence>
<dbReference type="InterPro" id="IPR036995">
    <property type="entry name" value="MPG_sf"/>
</dbReference>
<dbReference type="CDD" id="cd09278">
    <property type="entry name" value="RNase_HI_prokaryote_like"/>
    <property type="match status" value="1"/>
</dbReference>
<dbReference type="GO" id="GO:0006401">
    <property type="term" value="P:RNA catabolic process"/>
    <property type="evidence" value="ECO:0007669"/>
    <property type="project" value="UniProtKB-UniRule"/>
</dbReference>
<dbReference type="InterPro" id="IPR002156">
    <property type="entry name" value="RNaseH_domain"/>
</dbReference>
<keyword evidence="4 7" id="KW-0378">Hydrolase</keyword>
<protein>
    <recommendedName>
        <fullName evidence="6 7">Multifunctional fusion protein</fullName>
    </recommendedName>
    <domain>
        <recommendedName>
            <fullName evidence="6">Ribonuclease H</fullName>
            <shortName evidence="6">RNase H</shortName>
            <ecNumber evidence="6">3.1.26.4</ecNumber>
        </recommendedName>
    </domain>
    <domain>
        <recommendedName>
            <fullName evidence="7">Putative 3-methyladenine DNA glycosylase</fullName>
            <ecNumber evidence="7">3.2.2.-</ecNumber>
        </recommendedName>
    </domain>
</protein>
<dbReference type="InterPro" id="IPR036397">
    <property type="entry name" value="RNaseH_sf"/>
</dbReference>
<comment type="catalytic activity">
    <reaction evidence="6">
        <text>Endonucleolytic cleavage to 5'-phosphomonoester.</text>
        <dbReference type="EC" id="3.1.26.4"/>
    </reaction>
</comment>
<dbReference type="PANTHER" id="PTHR10429:SF0">
    <property type="entry name" value="DNA-3-METHYLADENINE GLYCOSYLASE"/>
    <property type="match status" value="1"/>
</dbReference>
<dbReference type="NCBIfam" id="NF002003">
    <property type="entry name" value="PRK00802.1-3"/>
    <property type="match status" value="1"/>
</dbReference>
<dbReference type="EC" id="3.1.26.4" evidence="6"/>
<dbReference type="InterPro" id="IPR022892">
    <property type="entry name" value="RNaseHI"/>
</dbReference>
<dbReference type="EC" id="3.2.2.-" evidence="7"/>
<dbReference type="SUPFAM" id="SSF50486">
    <property type="entry name" value="FMT C-terminal domain-like"/>
    <property type="match status" value="1"/>
</dbReference>
<sequence>MTTTKPALARAVAYADGGCDPNPGPGGWGVVIEGPEGKVELCGGDRATTNNRMELTAAIKALSHFPAGSAIEMRCDSQYVIKSVTEWMRGWKAKGWRTSTGPVKNVELMQELDALNAARDVKWTWVRGHTGNVGNERADRLAAQGRRQALGLAPAGEPVPSPPSPRWCPRAWRRKRRPPPPHHPGGDRSRPRPRRVAGGQARRPHAPGLRRTGDPRGAQARAGRHRPRAGWRFRQTVSLGADFYARPAAAVAADLIGCGLLVSGIGGLVVETEAYDRSDPASHSFNGPTRRNASMFGPPGHAYVYRSYGMHWCLNLVCEPGSAVLIRAIEPGQGIETMRERRGLDALRLLCAGPGRLCQALAVTSLHDGLPLDRPPFELERRDATPEILADRRIGITRGADTPWRFLLAGSAYLSKPVSRRRE</sequence>
<comment type="similarity">
    <text evidence="6">Belongs to the RNase H family.</text>
</comment>
<dbReference type="GO" id="GO:0003677">
    <property type="term" value="F:DNA binding"/>
    <property type="evidence" value="ECO:0007669"/>
    <property type="project" value="InterPro"/>
</dbReference>
<evidence type="ECO:0000256" key="2">
    <source>
        <dbReference type="ARBA" id="ARBA00011245"/>
    </source>
</evidence>
<name>A0A679IU53_9HYPH</name>
<dbReference type="Gene3D" id="3.10.300.10">
    <property type="entry name" value="Methylpurine-DNA glycosylase (MPG)"/>
    <property type="match status" value="1"/>
</dbReference>
<reference evidence="10" key="1">
    <citation type="submission" date="2019-12" db="EMBL/GenBank/DDBJ databases">
        <authorList>
            <person name="Cremers G."/>
        </authorList>
    </citation>
    <scope>NUCLEOTIDE SEQUENCE</scope>
    <source>
        <strain evidence="10">Mbul1</strain>
    </source>
</reference>
<feature type="binding site" evidence="6">
    <location>
        <position position="16"/>
    </location>
    <ligand>
        <name>Mg(2+)</name>
        <dbReference type="ChEBI" id="CHEBI:18420"/>
        <label>2</label>
    </ligand>
</feature>
<keyword evidence="6" id="KW-0963">Cytoplasm</keyword>
<evidence type="ECO:0000259" key="9">
    <source>
        <dbReference type="PROSITE" id="PS50879"/>
    </source>
</evidence>
<dbReference type="InterPro" id="IPR012337">
    <property type="entry name" value="RNaseH-like_sf"/>
</dbReference>
<comment type="function">
    <text evidence="6">Endonuclease that specifically degrades the RNA of RNA-DNA hybrids.</text>
</comment>
<evidence type="ECO:0000256" key="8">
    <source>
        <dbReference type="SAM" id="MobiDB-lite"/>
    </source>
</evidence>
<dbReference type="GO" id="GO:0003905">
    <property type="term" value="F:alkylbase DNA N-glycosylase activity"/>
    <property type="evidence" value="ECO:0007669"/>
    <property type="project" value="InterPro"/>
</dbReference>
<dbReference type="HAMAP" id="MF_00527">
    <property type="entry name" value="3MGH"/>
    <property type="match status" value="1"/>
</dbReference>
<keyword evidence="5 7" id="KW-0234">DNA repair</keyword>
<dbReference type="NCBIfam" id="TIGR00567">
    <property type="entry name" value="3mg"/>
    <property type="match status" value="1"/>
</dbReference>
<dbReference type="NCBIfam" id="NF001236">
    <property type="entry name" value="PRK00203.1"/>
    <property type="match status" value="1"/>
</dbReference>
<feature type="binding site" evidence="6">
    <location>
        <position position="76"/>
    </location>
    <ligand>
        <name>Mg(2+)</name>
        <dbReference type="ChEBI" id="CHEBI:18420"/>
        <label>1</label>
    </ligand>
</feature>
<feature type="domain" description="RNase H type-1" evidence="9">
    <location>
        <begin position="7"/>
        <end position="147"/>
    </location>
</feature>
<dbReference type="GO" id="GO:0005737">
    <property type="term" value="C:cytoplasm"/>
    <property type="evidence" value="ECO:0007669"/>
    <property type="project" value="UniProtKB-SubCell"/>
</dbReference>
<comment type="subcellular location">
    <subcellularLocation>
        <location evidence="6">Cytoplasm</location>
    </subcellularLocation>
</comment>
<feature type="compositionally biased region" description="Basic residues" evidence="8">
    <location>
        <begin position="171"/>
        <end position="180"/>
    </location>
</feature>
<evidence type="ECO:0000313" key="10">
    <source>
        <dbReference type="EMBL" id="CAA2100410.1"/>
    </source>
</evidence>
<feature type="compositionally biased region" description="Pro residues" evidence="8">
    <location>
        <begin position="157"/>
        <end position="166"/>
    </location>
</feature>
<dbReference type="Pfam" id="PF00075">
    <property type="entry name" value="RNase_H"/>
    <property type="match status" value="1"/>
</dbReference>
<comment type="subunit">
    <text evidence="2 6">Monomer.</text>
</comment>
<keyword evidence="6" id="KW-0540">Nuclease</keyword>
<dbReference type="CDD" id="cd00540">
    <property type="entry name" value="AAG"/>
    <property type="match status" value="1"/>
</dbReference>
<evidence type="ECO:0000256" key="5">
    <source>
        <dbReference type="ARBA" id="ARBA00023204"/>
    </source>
</evidence>
<dbReference type="Gene3D" id="3.30.420.10">
    <property type="entry name" value="Ribonuclease H-like superfamily/Ribonuclease H"/>
    <property type="match status" value="1"/>
</dbReference>
<dbReference type="Pfam" id="PF02245">
    <property type="entry name" value="Pur_DNA_glyco"/>
    <property type="match status" value="1"/>
</dbReference>
<keyword evidence="6" id="KW-0255">Endonuclease</keyword>
<evidence type="ECO:0000256" key="3">
    <source>
        <dbReference type="ARBA" id="ARBA00022763"/>
    </source>
</evidence>
<dbReference type="PANTHER" id="PTHR10429">
    <property type="entry name" value="DNA-3-METHYLADENINE GLYCOSYLASE"/>
    <property type="match status" value="1"/>
</dbReference>
<evidence type="ECO:0000256" key="1">
    <source>
        <dbReference type="ARBA" id="ARBA00009232"/>
    </source>
</evidence>
<dbReference type="GO" id="GO:0004523">
    <property type="term" value="F:RNA-DNA hybrid ribonuclease activity"/>
    <property type="evidence" value="ECO:0007669"/>
    <property type="project" value="UniProtKB-UniRule"/>
</dbReference>
<keyword evidence="6" id="KW-0460">Magnesium</keyword>
<dbReference type="InterPro" id="IPR011034">
    <property type="entry name" value="Formyl_transferase-like_C_sf"/>
</dbReference>
<organism evidence="10">
    <name type="scientific">Methylobacterium bullatum</name>
    <dbReference type="NCBI Taxonomy" id="570505"/>
    <lineage>
        <taxon>Bacteria</taxon>
        <taxon>Pseudomonadati</taxon>
        <taxon>Pseudomonadota</taxon>
        <taxon>Alphaproteobacteria</taxon>
        <taxon>Hyphomicrobiales</taxon>
        <taxon>Methylobacteriaceae</taxon>
        <taxon>Methylobacterium</taxon>
    </lineage>
</organism>
<dbReference type="GO" id="GO:0006284">
    <property type="term" value="P:base-excision repair"/>
    <property type="evidence" value="ECO:0007669"/>
    <property type="project" value="InterPro"/>
</dbReference>
<proteinExistence type="inferred from homology"/>
<feature type="region of interest" description="Disordered" evidence="8">
    <location>
        <begin position="152"/>
        <end position="229"/>
    </location>
</feature>
<keyword evidence="3 7" id="KW-0227">DNA damage</keyword>
<gene>
    <name evidence="6 10" type="primary">rnhA</name>
    <name evidence="10" type="ORF">MBUL_00656</name>
</gene>
<dbReference type="PROSITE" id="PS50879">
    <property type="entry name" value="RNASE_H_1"/>
    <property type="match status" value="1"/>
</dbReference>
<dbReference type="AlphaFoldDB" id="A0A679IU53"/>
<feature type="binding site" evidence="6">
    <location>
        <position position="16"/>
    </location>
    <ligand>
        <name>Mg(2+)</name>
        <dbReference type="ChEBI" id="CHEBI:18420"/>
        <label>1</label>
    </ligand>
</feature>
<dbReference type="InterPro" id="IPR003180">
    <property type="entry name" value="MPG"/>
</dbReference>
<feature type="binding site" evidence="6">
    <location>
        <position position="54"/>
    </location>
    <ligand>
        <name>Mg(2+)</name>
        <dbReference type="ChEBI" id="CHEBI:18420"/>
        <label>1</label>
    </ligand>
</feature>
<comment type="similarity">
    <text evidence="1 7">Belongs to the DNA glycosylase MPG family.</text>
</comment>
<evidence type="ECO:0000256" key="6">
    <source>
        <dbReference type="HAMAP-Rule" id="MF_00042"/>
    </source>
</evidence>
<accession>A0A679IU53</accession>